<dbReference type="AlphaFoldDB" id="A0ABD5FIH7"/>
<reference evidence="6 7" key="1">
    <citation type="submission" date="2023-03" db="EMBL/GenBank/DDBJ databases">
        <authorList>
            <person name="Shen W."/>
            <person name="Cai J."/>
        </authorList>
    </citation>
    <scope>NUCLEOTIDE SEQUENCE [LARGE SCALE GENOMIC DNA]</scope>
    <source>
        <strain evidence="6 7">B516</strain>
    </source>
</reference>
<evidence type="ECO:0000256" key="3">
    <source>
        <dbReference type="SAM" id="MobiDB-lite"/>
    </source>
</evidence>
<evidence type="ECO:0000313" key="7">
    <source>
        <dbReference type="Proteomes" id="UP001253851"/>
    </source>
</evidence>
<dbReference type="InterPro" id="IPR029051">
    <property type="entry name" value="DUF4352"/>
</dbReference>
<evidence type="ECO:0000256" key="1">
    <source>
        <dbReference type="ARBA" id="ARBA00022729"/>
    </source>
</evidence>
<dbReference type="EMBL" id="JARQDZ010000002">
    <property type="protein sequence ID" value="MDT2981900.1"/>
    <property type="molecule type" value="Genomic_DNA"/>
</dbReference>
<organism evidence="6 7">
    <name type="scientific">Enterococcus casseliflavus</name>
    <name type="common">Enterococcus flavescens</name>
    <dbReference type="NCBI Taxonomy" id="37734"/>
    <lineage>
        <taxon>Bacteria</taxon>
        <taxon>Bacillati</taxon>
        <taxon>Bacillota</taxon>
        <taxon>Bacilli</taxon>
        <taxon>Lactobacillales</taxon>
        <taxon>Enterococcaceae</taxon>
        <taxon>Enterococcus</taxon>
    </lineage>
</organism>
<evidence type="ECO:0000259" key="5">
    <source>
        <dbReference type="Pfam" id="PF11611"/>
    </source>
</evidence>
<comment type="caution">
    <text evidence="6">The sequence shown here is derived from an EMBL/GenBank/DDBJ whole genome shotgun (WGS) entry which is preliminary data.</text>
</comment>
<dbReference type="Gene3D" id="2.60.40.1240">
    <property type="match status" value="1"/>
</dbReference>
<proteinExistence type="predicted"/>
<feature type="region of interest" description="Disordered" evidence="3">
    <location>
        <begin position="67"/>
        <end position="89"/>
    </location>
</feature>
<protein>
    <submittedName>
        <fullName evidence="6">DUF4352 domain-containing protein</fullName>
    </submittedName>
</protein>
<evidence type="ECO:0000256" key="4">
    <source>
        <dbReference type="SAM" id="SignalP"/>
    </source>
</evidence>
<dbReference type="Proteomes" id="UP001253851">
    <property type="component" value="Unassembled WGS sequence"/>
</dbReference>
<keyword evidence="1 4" id="KW-0732">Signal</keyword>
<sequence length="198" mass="21049">MKKVILGVLFSALLLSGCSGQNGQAGGSNDSDLQDTVDSLTTENSKLKSENSELSERIANFENLFEGTSATQEDGSSSSSTSSFKYGEPADFTTNERITVTEVKADDSVSLNDPKDGEHPVVVTAIVENTSNEPIDFNAQTFDLYDGNSELATFDASTYSNNIPNSIAGGKKATVVMHFSSKGNAPYSVTYGPATWDE</sequence>
<accession>A0ABD5FIH7</accession>
<feature type="coiled-coil region" evidence="2">
    <location>
        <begin position="37"/>
        <end position="64"/>
    </location>
</feature>
<feature type="chain" id="PRO_5044800996" evidence="4">
    <location>
        <begin position="21"/>
        <end position="198"/>
    </location>
</feature>
<name>A0ABD5FIH7_ENTCA</name>
<evidence type="ECO:0000256" key="2">
    <source>
        <dbReference type="SAM" id="Coils"/>
    </source>
</evidence>
<dbReference type="Pfam" id="PF11611">
    <property type="entry name" value="DUF4352"/>
    <property type="match status" value="1"/>
</dbReference>
<gene>
    <name evidence="6" type="ORF">P7I34_04440</name>
</gene>
<evidence type="ECO:0000313" key="6">
    <source>
        <dbReference type="EMBL" id="MDT2981900.1"/>
    </source>
</evidence>
<feature type="signal peptide" evidence="4">
    <location>
        <begin position="1"/>
        <end position="20"/>
    </location>
</feature>
<dbReference type="InterPro" id="IPR029050">
    <property type="entry name" value="Immunoprotect_excell_Ig-like"/>
</dbReference>
<keyword evidence="2" id="KW-0175">Coiled coil</keyword>
<feature type="domain" description="DUF4352" evidence="5">
    <location>
        <begin position="95"/>
        <end position="197"/>
    </location>
</feature>
<dbReference type="RefSeq" id="WP_311957184.1">
    <property type="nucleotide sequence ID" value="NZ_JARQDZ010000002.1"/>
</dbReference>
<dbReference type="PROSITE" id="PS51257">
    <property type="entry name" value="PROKAR_LIPOPROTEIN"/>
    <property type="match status" value="1"/>
</dbReference>